<organism evidence="1 2">
    <name type="scientific">Citrobacter freundii</name>
    <dbReference type="NCBI Taxonomy" id="546"/>
    <lineage>
        <taxon>Bacteria</taxon>
        <taxon>Pseudomonadati</taxon>
        <taxon>Pseudomonadota</taxon>
        <taxon>Gammaproteobacteria</taxon>
        <taxon>Enterobacterales</taxon>
        <taxon>Enterobacteriaceae</taxon>
        <taxon>Citrobacter</taxon>
        <taxon>Citrobacter freundii complex</taxon>
    </lineage>
</organism>
<name>A0ABY7KTN5_CITFR</name>
<keyword evidence="2" id="KW-1185">Reference proteome</keyword>
<evidence type="ECO:0000313" key="2">
    <source>
        <dbReference type="Proteomes" id="UP001164536"/>
    </source>
</evidence>
<sequence length="74" mass="8498">MNRKIINRFTSQYRHCPCEGQWYATSRGHVMRVSLVDTESQKVVCELLGRDYTLSYPLIAFLSGRNFKRIGGAA</sequence>
<reference evidence="1" key="1">
    <citation type="submission" date="2022-12" db="EMBL/GenBank/DDBJ databases">
        <title>2953647.</title>
        <authorList>
            <person name="Hergert J."/>
            <person name="Casey R."/>
            <person name="Wagner J."/>
            <person name="Young E.L."/>
            <person name="Oakeson K.F."/>
        </authorList>
    </citation>
    <scope>NUCLEOTIDE SEQUENCE</scope>
    <source>
        <strain evidence="1">2953647</strain>
    </source>
</reference>
<dbReference type="RefSeq" id="WP_071684258.1">
    <property type="nucleotide sequence ID" value="NZ_CAJNLX020000001.1"/>
</dbReference>
<accession>A0ABY7KTN5</accession>
<evidence type="ECO:0008006" key="3">
    <source>
        <dbReference type="Google" id="ProtNLM"/>
    </source>
</evidence>
<dbReference type="EMBL" id="CP114564">
    <property type="protein sequence ID" value="WAZ55488.1"/>
    <property type="molecule type" value="Genomic_DNA"/>
</dbReference>
<dbReference type="Proteomes" id="UP001164536">
    <property type="component" value="Chromosome"/>
</dbReference>
<evidence type="ECO:0000313" key="1">
    <source>
        <dbReference type="EMBL" id="WAZ55488.1"/>
    </source>
</evidence>
<protein>
    <recommendedName>
        <fullName evidence="3">DUF4222 domain-containing protein</fullName>
    </recommendedName>
</protein>
<gene>
    <name evidence="1" type="ORF">O4000_14300</name>
</gene>
<proteinExistence type="predicted"/>